<feature type="compositionally biased region" description="Low complexity" evidence="1">
    <location>
        <begin position="24"/>
        <end position="38"/>
    </location>
</feature>
<keyword evidence="3" id="KW-1185">Reference proteome</keyword>
<gene>
    <name evidence="2" type="ORF">ESO86_14830</name>
</gene>
<name>A0A4Q2J9S9_9MICO</name>
<protein>
    <submittedName>
        <fullName evidence="2">Uncharacterized protein</fullName>
    </submittedName>
</protein>
<sequence>MRVDVRCSDDGQLASPPRSRHPPGGRSSTRPGTSGRARAPARARRGADRPWRRRRRPPRGTGRLRRRRDPGRARARPGDGCRARPILARRDGRGARRLARPP</sequence>
<reference evidence="2 3" key="1">
    <citation type="submission" date="2019-01" db="EMBL/GenBank/DDBJ databases">
        <authorList>
            <person name="Li J."/>
        </authorList>
    </citation>
    <scope>NUCLEOTIDE SEQUENCE [LARGE SCALE GENOMIC DNA]</scope>
    <source>
        <strain evidence="2 3">CGMCC 4.7180</strain>
    </source>
</reference>
<feature type="compositionally biased region" description="Basic residues" evidence="1">
    <location>
        <begin position="51"/>
        <end position="69"/>
    </location>
</feature>
<evidence type="ECO:0000313" key="3">
    <source>
        <dbReference type="Proteomes" id="UP000292881"/>
    </source>
</evidence>
<evidence type="ECO:0000256" key="1">
    <source>
        <dbReference type="SAM" id="MobiDB-lite"/>
    </source>
</evidence>
<dbReference type="AlphaFoldDB" id="A0A4Q2J9S9"/>
<organism evidence="2 3">
    <name type="scientific">Agromyces binzhouensis</name>
    <dbReference type="NCBI Taxonomy" id="1817495"/>
    <lineage>
        <taxon>Bacteria</taxon>
        <taxon>Bacillati</taxon>
        <taxon>Actinomycetota</taxon>
        <taxon>Actinomycetes</taxon>
        <taxon>Micrococcales</taxon>
        <taxon>Microbacteriaceae</taxon>
        <taxon>Agromyces</taxon>
    </lineage>
</organism>
<feature type="region of interest" description="Disordered" evidence="1">
    <location>
        <begin position="1"/>
        <end position="102"/>
    </location>
</feature>
<evidence type="ECO:0000313" key="2">
    <source>
        <dbReference type="EMBL" id="RXZ44325.1"/>
    </source>
</evidence>
<dbReference type="EMBL" id="SDPL01000400">
    <property type="protein sequence ID" value="RXZ44325.1"/>
    <property type="molecule type" value="Genomic_DNA"/>
</dbReference>
<accession>A0A4Q2J9S9</accession>
<dbReference type="Proteomes" id="UP000292881">
    <property type="component" value="Unassembled WGS sequence"/>
</dbReference>
<comment type="caution">
    <text evidence="2">The sequence shown here is derived from an EMBL/GenBank/DDBJ whole genome shotgun (WGS) entry which is preliminary data.</text>
</comment>
<feature type="compositionally biased region" description="Basic and acidic residues" evidence="1">
    <location>
        <begin position="70"/>
        <end position="94"/>
    </location>
</feature>
<proteinExistence type="predicted"/>